<evidence type="ECO:0000313" key="1">
    <source>
        <dbReference type="EMBL" id="TKV61121.1"/>
    </source>
</evidence>
<dbReference type="Proteomes" id="UP000306985">
    <property type="component" value="Unassembled WGS sequence"/>
</dbReference>
<organism evidence="1 2">
    <name type="scientific">Nakamurella flava</name>
    <dbReference type="NCBI Taxonomy" id="2576308"/>
    <lineage>
        <taxon>Bacteria</taxon>
        <taxon>Bacillati</taxon>
        <taxon>Actinomycetota</taxon>
        <taxon>Actinomycetes</taxon>
        <taxon>Nakamurellales</taxon>
        <taxon>Nakamurellaceae</taxon>
        <taxon>Nakamurella</taxon>
    </lineage>
</organism>
<proteinExistence type="predicted"/>
<gene>
    <name evidence="1" type="ORF">FDO65_05650</name>
</gene>
<dbReference type="OrthoDB" id="3210860at2"/>
<protein>
    <submittedName>
        <fullName evidence="1">DUF3145 domain-containing protein</fullName>
    </submittedName>
</protein>
<dbReference type="AlphaFoldDB" id="A0A4U6QL98"/>
<keyword evidence="2" id="KW-1185">Reference proteome</keyword>
<dbReference type="InterPro" id="IPR021491">
    <property type="entry name" value="DUF3145"/>
</dbReference>
<comment type="caution">
    <text evidence="1">The sequence shown here is derived from an EMBL/GenBank/DDBJ whole genome shotgun (WGS) entry which is preliminary data.</text>
</comment>
<reference evidence="1 2" key="1">
    <citation type="submission" date="2019-05" db="EMBL/GenBank/DDBJ databases">
        <title>Nakamurella sp. N5BH11, whole genome shotgun sequence.</title>
        <authorList>
            <person name="Tuo L."/>
        </authorList>
    </citation>
    <scope>NUCLEOTIDE SEQUENCE [LARGE SCALE GENOMIC DNA]</scope>
    <source>
        <strain evidence="1 2">N5BH11</strain>
    </source>
</reference>
<dbReference type="EMBL" id="SZZH01000001">
    <property type="protein sequence ID" value="TKV61121.1"/>
    <property type="molecule type" value="Genomic_DNA"/>
</dbReference>
<name>A0A4U6QL98_9ACTN</name>
<sequence>MSRVGAPVREPGVSVPVVPPRVRASALGKTTEHERRWRDVTRGVVYVHAAPAPLCPHVEWAISGVVGTRVSLSWTAQPAAPGLLRADIGWRGPVGTAGKLAKALTAWPMLRFEITEEASPGVDGERICQVPGRKVWRSSTSANGDVVVNEDRLRALLAGATSVDVVQHRLNDLLGTDVDAELEPYRRAGEGTAVTWLHQVG</sequence>
<accession>A0A4U6QL98</accession>
<evidence type="ECO:0000313" key="2">
    <source>
        <dbReference type="Proteomes" id="UP000306985"/>
    </source>
</evidence>
<dbReference type="Pfam" id="PF11343">
    <property type="entry name" value="DUF3145"/>
    <property type="match status" value="1"/>
</dbReference>